<keyword evidence="2" id="KW-0548">Nucleotidyltransferase</keyword>
<keyword evidence="3" id="KW-1185">Reference proteome</keyword>
<dbReference type="PANTHER" id="PTHR43736">
    <property type="entry name" value="ADP-RIBOSE PYROPHOSPHATASE"/>
    <property type="match status" value="1"/>
</dbReference>
<evidence type="ECO:0000259" key="1">
    <source>
        <dbReference type="PROSITE" id="PS51462"/>
    </source>
</evidence>
<accession>A0A0X8HEQ2</accession>
<keyword evidence="2" id="KW-0808">Transferase</keyword>
<dbReference type="Proteomes" id="UP000063387">
    <property type="component" value="Chromosome"/>
</dbReference>
<dbReference type="InterPro" id="IPR000086">
    <property type="entry name" value="NUDIX_hydrolase_dom"/>
</dbReference>
<dbReference type="PROSITE" id="PS51462">
    <property type="entry name" value="NUDIX"/>
    <property type="match status" value="1"/>
</dbReference>
<evidence type="ECO:0000313" key="2">
    <source>
        <dbReference type="EMBL" id="AMD01175.1"/>
    </source>
</evidence>
<proteinExistence type="predicted"/>
<dbReference type="EMBL" id="CP014226">
    <property type="protein sequence ID" value="AMD01175.1"/>
    <property type="molecule type" value="Genomic_DNA"/>
</dbReference>
<protein>
    <submittedName>
        <fullName evidence="2">Bifunctional NMN adenylyltransferase/Nudix hydrolase</fullName>
    </submittedName>
</protein>
<dbReference type="Pfam" id="PF00293">
    <property type="entry name" value="NUDIX"/>
    <property type="match status" value="1"/>
</dbReference>
<feature type="domain" description="Nudix hydrolase" evidence="1">
    <location>
        <begin position="11"/>
        <end position="141"/>
    </location>
</feature>
<dbReference type="AlphaFoldDB" id="A0A0X8HEQ2"/>
<dbReference type="CDD" id="cd04673">
    <property type="entry name" value="NUDIX_ADPRase"/>
    <property type="match status" value="1"/>
</dbReference>
<reference evidence="2 3" key="2">
    <citation type="submission" date="2016-02" db="EMBL/GenBank/DDBJ databases">
        <authorList>
            <person name="Wen L."/>
            <person name="He K."/>
            <person name="Yang H."/>
        </authorList>
    </citation>
    <scope>NUCLEOTIDE SEQUENCE [LARGE SCALE GENOMIC DNA]</scope>
    <source>
        <strain evidence="2 3">AGD 8-3</strain>
    </source>
</reference>
<dbReference type="OrthoDB" id="9791228at2"/>
<organism evidence="2 3">
    <name type="scientific">Halomonas chromatireducens</name>
    <dbReference type="NCBI Taxonomy" id="507626"/>
    <lineage>
        <taxon>Bacteria</taxon>
        <taxon>Pseudomonadati</taxon>
        <taxon>Pseudomonadota</taxon>
        <taxon>Gammaproteobacteria</taxon>
        <taxon>Oceanospirillales</taxon>
        <taxon>Halomonadaceae</taxon>
        <taxon>Halomonas</taxon>
    </lineage>
</organism>
<dbReference type="KEGG" id="hco:LOKO_02110"/>
<dbReference type="PANTHER" id="PTHR43736:SF1">
    <property type="entry name" value="DIHYDRONEOPTERIN TRIPHOSPHATE DIPHOSPHATASE"/>
    <property type="match status" value="1"/>
</dbReference>
<evidence type="ECO:0000313" key="3">
    <source>
        <dbReference type="Proteomes" id="UP000063387"/>
    </source>
</evidence>
<dbReference type="RefSeq" id="WP_066448622.1">
    <property type="nucleotide sequence ID" value="NZ_CP014226.1"/>
</dbReference>
<dbReference type="GO" id="GO:0016787">
    <property type="term" value="F:hydrolase activity"/>
    <property type="evidence" value="ECO:0007669"/>
    <property type="project" value="UniProtKB-KW"/>
</dbReference>
<dbReference type="SUPFAM" id="SSF55811">
    <property type="entry name" value="Nudix"/>
    <property type="match status" value="1"/>
</dbReference>
<dbReference type="GO" id="GO:0016779">
    <property type="term" value="F:nucleotidyltransferase activity"/>
    <property type="evidence" value="ECO:0007669"/>
    <property type="project" value="UniProtKB-KW"/>
</dbReference>
<dbReference type="InterPro" id="IPR015797">
    <property type="entry name" value="NUDIX_hydrolase-like_dom_sf"/>
</dbReference>
<dbReference type="PATRIC" id="fig|507626.3.peg.2104"/>
<keyword evidence="2" id="KW-0378">Hydrolase</keyword>
<gene>
    <name evidence="2" type="ORF">LOKO_02110</name>
</gene>
<dbReference type="STRING" id="507626.LOKO_02110"/>
<sequence>MEKPQSRPLITPRVAISAALLHQGHVLMVRRRHPPNAGMLALPGGRVEPGESLMAAAIREVREEAAIEAEPLGVMTAVEDRQYDDDGRLLSHFVIVVVRCRWIGGTAVAGDDASEIHWVDAGAVEEDTTICPSARNIANQLLVGENSAMMVR</sequence>
<reference evidence="2 3" key="1">
    <citation type="journal article" date="2016" name="Genome Announc.">
        <title>Draft Genome Sequence of 'Halomonas chromatireducens' Strain AGD 8-3, a Haloalkaliphilic Chromate- and Selenite-Reducing Gammaproteobacterium.</title>
        <authorList>
            <person name="Sharko F.S."/>
            <person name="Shapovalova A.A."/>
            <person name="Tsygankova S.V."/>
            <person name="Komova A.V."/>
            <person name="Boulygina E.S."/>
            <person name="Teslyuk A.B."/>
            <person name="Gotovtsev P.M."/>
            <person name="Namsaraev Z.B."/>
            <person name="Khijniak T.V."/>
            <person name="Nedoluzhko A.V."/>
            <person name="Vasilov R.G."/>
        </authorList>
    </citation>
    <scope>NUCLEOTIDE SEQUENCE [LARGE SCALE GENOMIC DNA]</scope>
    <source>
        <strain evidence="2 3">AGD 8-3</strain>
    </source>
</reference>
<dbReference type="Gene3D" id="3.90.79.10">
    <property type="entry name" value="Nucleoside Triphosphate Pyrophosphohydrolase"/>
    <property type="match status" value="1"/>
</dbReference>
<name>A0A0X8HEQ2_9GAMM</name>